<keyword evidence="9" id="KW-1185">Reference proteome</keyword>
<reference evidence="8 9" key="1">
    <citation type="submission" date="2023-01" db="EMBL/GenBank/DDBJ databases">
        <title>Complete genome sequence of Marinomonas pontica strain 200518_36.</title>
        <authorList>
            <person name="Ueki S."/>
            <person name="Gajardo G."/>
            <person name="Maruyama F."/>
        </authorList>
    </citation>
    <scope>NUCLEOTIDE SEQUENCE [LARGE SCALE GENOMIC DNA]</scope>
    <source>
        <strain evidence="8 9">200518_36</strain>
    </source>
</reference>
<dbReference type="InterPro" id="IPR014284">
    <property type="entry name" value="RNA_pol_sigma-70_dom"/>
</dbReference>
<name>A0ABN6WI06_9GAMM</name>
<dbReference type="NCBIfam" id="NF009196">
    <property type="entry name" value="PRK12544.1"/>
    <property type="match status" value="1"/>
</dbReference>
<keyword evidence="5" id="KW-0804">Transcription</keyword>
<evidence type="ECO:0000256" key="2">
    <source>
        <dbReference type="ARBA" id="ARBA00023015"/>
    </source>
</evidence>
<dbReference type="Gene3D" id="1.10.10.10">
    <property type="entry name" value="Winged helix-like DNA-binding domain superfamily/Winged helix DNA-binding domain"/>
    <property type="match status" value="1"/>
</dbReference>
<dbReference type="InterPro" id="IPR036388">
    <property type="entry name" value="WH-like_DNA-bd_sf"/>
</dbReference>
<evidence type="ECO:0000256" key="4">
    <source>
        <dbReference type="ARBA" id="ARBA00023125"/>
    </source>
</evidence>
<accession>A0ABN6WI06</accession>
<dbReference type="InterPro" id="IPR013249">
    <property type="entry name" value="RNA_pol_sigma70_r4_t2"/>
</dbReference>
<evidence type="ECO:0000256" key="5">
    <source>
        <dbReference type="ARBA" id="ARBA00023163"/>
    </source>
</evidence>
<dbReference type="InterPro" id="IPR039425">
    <property type="entry name" value="RNA_pol_sigma-70-like"/>
</dbReference>
<dbReference type="InterPro" id="IPR014289">
    <property type="entry name" value="RNA_pol_sigma-24-rel"/>
</dbReference>
<dbReference type="NCBIfam" id="TIGR02937">
    <property type="entry name" value="sigma70-ECF"/>
    <property type="match status" value="1"/>
</dbReference>
<dbReference type="NCBIfam" id="TIGR02943">
    <property type="entry name" value="Sig70_famx1"/>
    <property type="match status" value="1"/>
</dbReference>
<keyword evidence="2" id="KW-0805">Transcription regulation</keyword>
<gene>
    <name evidence="8" type="ORF">MACH16_02120</name>
</gene>
<evidence type="ECO:0000259" key="6">
    <source>
        <dbReference type="Pfam" id="PF04542"/>
    </source>
</evidence>
<evidence type="ECO:0000313" key="8">
    <source>
        <dbReference type="EMBL" id="BDX01464.1"/>
    </source>
</evidence>
<evidence type="ECO:0000256" key="1">
    <source>
        <dbReference type="ARBA" id="ARBA00010641"/>
    </source>
</evidence>
<comment type="similarity">
    <text evidence="1">Belongs to the sigma-70 factor family. ECF subfamily.</text>
</comment>
<dbReference type="RefSeq" id="WP_338264703.1">
    <property type="nucleotide sequence ID" value="NZ_AP027271.1"/>
</dbReference>
<evidence type="ECO:0000259" key="7">
    <source>
        <dbReference type="Pfam" id="PF08281"/>
    </source>
</evidence>
<dbReference type="Gene3D" id="1.10.1740.10">
    <property type="match status" value="1"/>
</dbReference>
<dbReference type="SUPFAM" id="SSF88659">
    <property type="entry name" value="Sigma3 and sigma4 domains of RNA polymerase sigma factors"/>
    <property type="match status" value="1"/>
</dbReference>
<organism evidence="8 9">
    <name type="scientific">Marinomonas pontica</name>
    <dbReference type="NCBI Taxonomy" id="264739"/>
    <lineage>
        <taxon>Bacteria</taxon>
        <taxon>Pseudomonadati</taxon>
        <taxon>Pseudomonadota</taxon>
        <taxon>Gammaproteobacteria</taxon>
        <taxon>Oceanospirillales</taxon>
        <taxon>Oceanospirillaceae</taxon>
        <taxon>Marinomonas</taxon>
    </lineage>
</organism>
<dbReference type="Pfam" id="PF08281">
    <property type="entry name" value="Sigma70_r4_2"/>
    <property type="match status" value="1"/>
</dbReference>
<dbReference type="PANTHER" id="PTHR43133">
    <property type="entry name" value="RNA POLYMERASE ECF-TYPE SIGMA FACTO"/>
    <property type="match status" value="1"/>
</dbReference>
<dbReference type="SUPFAM" id="SSF88946">
    <property type="entry name" value="Sigma2 domain of RNA polymerase sigma factors"/>
    <property type="match status" value="1"/>
</dbReference>
<dbReference type="InterPro" id="IPR013324">
    <property type="entry name" value="RNA_pol_sigma_r3/r4-like"/>
</dbReference>
<dbReference type="Proteomes" id="UP001307608">
    <property type="component" value="Chromosome"/>
</dbReference>
<dbReference type="PANTHER" id="PTHR43133:SF8">
    <property type="entry name" value="RNA POLYMERASE SIGMA FACTOR HI_1459-RELATED"/>
    <property type="match status" value="1"/>
</dbReference>
<dbReference type="InterPro" id="IPR013325">
    <property type="entry name" value="RNA_pol_sigma_r2"/>
</dbReference>
<protein>
    <submittedName>
        <fullName evidence="8">RNA polymerase sigma factor</fullName>
    </submittedName>
</protein>
<feature type="domain" description="RNA polymerase sigma-70 region 2" evidence="6">
    <location>
        <begin position="27"/>
        <end position="91"/>
    </location>
</feature>
<dbReference type="InterPro" id="IPR007627">
    <property type="entry name" value="RNA_pol_sigma70_r2"/>
</dbReference>
<dbReference type="Pfam" id="PF04542">
    <property type="entry name" value="Sigma70_r2"/>
    <property type="match status" value="1"/>
</dbReference>
<proteinExistence type="inferred from homology"/>
<evidence type="ECO:0000256" key="3">
    <source>
        <dbReference type="ARBA" id="ARBA00023082"/>
    </source>
</evidence>
<evidence type="ECO:0000313" key="9">
    <source>
        <dbReference type="Proteomes" id="UP001307608"/>
    </source>
</evidence>
<sequence>MTNMNLAVEMEPSAASHVFHDTAFIDELRLQMLKFATLQVRDSQLAEDAVQEAMLSAYQNIDRFARQAAFKTWVFSILKNKIIDLLRKEKRHTSASQLEDGPNLSGDALIEHLFEENGHWQKDERPKKWDQPDHGVENAHFWKVFDACLNALPAKYGRLFMMREFLEMDTSESCHNEDVSVSSLNVTLYRARLRLRECLEDHWFQKETAT</sequence>
<feature type="domain" description="RNA polymerase sigma factor 70 region 4 type 2" evidence="7">
    <location>
        <begin position="145"/>
        <end position="195"/>
    </location>
</feature>
<keyword evidence="4" id="KW-0238">DNA-binding</keyword>
<dbReference type="EMBL" id="AP027271">
    <property type="protein sequence ID" value="BDX01464.1"/>
    <property type="molecule type" value="Genomic_DNA"/>
</dbReference>
<keyword evidence="3" id="KW-0731">Sigma factor</keyword>